<feature type="binding site" evidence="8">
    <location>
        <position position="256"/>
    </location>
    <ligand>
        <name>FMN</name>
        <dbReference type="ChEBI" id="CHEBI:58210"/>
    </ligand>
</feature>
<comment type="catalytic activity">
    <reaction evidence="5">
        <text>a (2S)-2-hydroxycarboxylate + O2 = a 2-oxocarboxylate + H2O2</text>
        <dbReference type="Rhea" id="RHEA:16789"/>
        <dbReference type="ChEBI" id="CHEBI:15379"/>
        <dbReference type="ChEBI" id="CHEBI:16240"/>
        <dbReference type="ChEBI" id="CHEBI:35179"/>
        <dbReference type="ChEBI" id="CHEBI:58123"/>
        <dbReference type="EC" id="1.1.3.15"/>
    </reaction>
    <physiologicalReaction direction="left-to-right" evidence="5">
        <dbReference type="Rhea" id="RHEA:16790"/>
    </physiologicalReaction>
</comment>
<reference evidence="10" key="1">
    <citation type="submission" date="2021-10" db="EMBL/GenBank/DDBJ databases">
        <title>Tropical sea cucumber genome reveals ecological adaptation and Cuvierian tubules defense mechanism.</title>
        <authorList>
            <person name="Chen T."/>
        </authorList>
    </citation>
    <scope>NUCLEOTIDE SEQUENCE</scope>
    <source>
        <strain evidence="10">Nanhai2018</strain>
        <tissue evidence="10">Muscle</tissue>
    </source>
</reference>
<dbReference type="InterPro" id="IPR012133">
    <property type="entry name" value="Alpha-hydoxy_acid_DH_FMN"/>
</dbReference>
<evidence type="ECO:0000256" key="1">
    <source>
        <dbReference type="ARBA" id="ARBA00001917"/>
    </source>
</evidence>
<name>A0A9Q1CAL3_HOLLE</name>
<evidence type="ECO:0000256" key="4">
    <source>
        <dbReference type="ARBA" id="ARBA00024042"/>
    </source>
</evidence>
<feature type="binding site" evidence="8">
    <location>
        <position position="160"/>
    </location>
    <ligand>
        <name>FMN</name>
        <dbReference type="ChEBI" id="CHEBI:58210"/>
    </ligand>
</feature>
<dbReference type="SUPFAM" id="SSF51395">
    <property type="entry name" value="FMN-linked oxidoreductases"/>
    <property type="match status" value="1"/>
</dbReference>
<evidence type="ECO:0000259" key="9">
    <source>
        <dbReference type="PROSITE" id="PS51349"/>
    </source>
</evidence>
<evidence type="ECO:0000313" key="10">
    <source>
        <dbReference type="EMBL" id="KAJ8041440.1"/>
    </source>
</evidence>
<dbReference type="Pfam" id="PF01070">
    <property type="entry name" value="FMN_dh"/>
    <property type="match status" value="1"/>
</dbReference>
<dbReference type="AlphaFoldDB" id="A0A9Q1CAL3"/>
<dbReference type="GO" id="GO:0010181">
    <property type="term" value="F:FMN binding"/>
    <property type="evidence" value="ECO:0007669"/>
    <property type="project" value="InterPro"/>
</dbReference>
<comment type="catalytic activity">
    <reaction evidence="6">
        <text>2-hydroxyoctanoate + O2 = 2-oxooctanoate + H2O2</text>
        <dbReference type="Rhea" id="RHEA:67940"/>
        <dbReference type="ChEBI" id="CHEBI:15379"/>
        <dbReference type="ChEBI" id="CHEBI:16240"/>
        <dbReference type="ChEBI" id="CHEBI:133514"/>
        <dbReference type="ChEBI" id="CHEBI:176689"/>
    </reaction>
    <physiologicalReaction direction="left-to-right" evidence="6">
        <dbReference type="Rhea" id="RHEA:67941"/>
    </physiologicalReaction>
</comment>
<evidence type="ECO:0000256" key="6">
    <source>
        <dbReference type="ARBA" id="ARBA00029327"/>
    </source>
</evidence>
<feature type="active site" description="Proton acceptor" evidence="7">
    <location>
        <position position="258"/>
    </location>
</feature>
<keyword evidence="11" id="KW-1185">Reference proteome</keyword>
<dbReference type="PROSITE" id="PS51349">
    <property type="entry name" value="FMN_HYDROXY_ACID_DH_2"/>
    <property type="match status" value="1"/>
</dbReference>
<sequence>MNRQHLTCVDDFEDEAKQKLSYGALDYYSKGVKKLELTLKDSRKAFSRYRLRPRIFQYRLPRNLSTTVLGEKIKIPIGVSPTALHALAHITKEKGTAEAAHAHGTVMILSSVANTDIKELRQKASTGLLWMQTYFFKTPAVTESIIRKAERAGFKAIVVTIDSSGLQIRHNKASGTLKSCDYEAARTDLSVVNIENSSMQASLYRSVEEINNSHATAEDILWLKSFTKLPVVVKGVLNASTAKRAASLGVDGILVSAHGGRQLDGAPAPIDALPEVVEAVRGSGVEVYMDGGIRTGTDVLKALALGARAVFIGRPVLWGLAVDGSKGVKEVLQILKEELDLAMTLSGVGDVQSVPRSVVVHESEFLASKL</sequence>
<keyword evidence="8" id="KW-0285">Flavoprotein</keyword>
<feature type="binding site" evidence="8">
    <location>
        <position position="110"/>
    </location>
    <ligand>
        <name>FMN</name>
        <dbReference type="ChEBI" id="CHEBI:58210"/>
    </ligand>
</feature>
<dbReference type="GO" id="GO:0005782">
    <property type="term" value="C:peroxisomal matrix"/>
    <property type="evidence" value="ECO:0007669"/>
    <property type="project" value="TreeGrafter"/>
</dbReference>
<feature type="binding site" evidence="8">
    <location>
        <begin position="81"/>
        <end position="83"/>
    </location>
    <ligand>
        <name>FMN</name>
        <dbReference type="ChEBI" id="CHEBI:58210"/>
    </ligand>
</feature>
<feature type="binding site" evidence="8">
    <location>
        <position position="132"/>
    </location>
    <ligand>
        <name>glyoxylate</name>
        <dbReference type="ChEBI" id="CHEBI:36655"/>
    </ligand>
</feature>
<dbReference type="PIRSF" id="PIRSF000138">
    <property type="entry name" value="Al-hdrx_acd_dh"/>
    <property type="match status" value="1"/>
</dbReference>
<evidence type="ECO:0000256" key="5">
    <source>
        <dbReference type="ARBA" id="ARBA00029325"/>
    </source>
</evidence>
<dbReference type="GO" id="GO:0003973">
    <property type="term" value="F:(S)-2-hydroxy-acid oxidase activity"/>
    <property type="evidence" value="ECO:0007669"/>
    <property type="project" value="UniProtKB-EC"/>
</dbReference>
<dbReference type="EC" id="1.1.3.15" evidence="2"/>
<evidence type="ECO:0000256" key="8">
    <source>
        <dbReference type="PIRSR" id="PIRSR000138-2"/>
    </source>
</evidence>
<dbReference type="PANTHER" id="PTHR10578">
    <property type="entry name" value="S -2-HYDROXY-ACID OXIDASE-RELATED"/>
    <property type="match status" value="1"/>
</dbReference>
<comment type="similarity">
    <text evidence="4">Belongs to the FMN-dependent alpha-hydroxy acid dehydrogenase family.</text>
</comment>
<protein>
    <recommendedName>
        <fullName evidence="2">(S)-2-hydroxy-acid oxidase</fullName>
        <ecNumber evidence="2">1.1.3.15</ecNumber>
    </recommendedName>
</protein>
<dbReference type="CDD" id="cd02809">
    <property type="entry name" value="alpha_hydroxyacid_oxid_FMN"/>
    <property type="match status" value="1"/>
</dbReference>
<organism evidence="10 11">
    <name type="scientific">Holothuria leucospilota</name>
    <name type="common">Black long sea cucumber</name>
    <name type="synonym">Mertensiothuria leucospilota</name>
    <dbReference type="NCBI Taxonomy" id="206669"/>
    <lineage>
        <taxon>Eukaryota</taxon>
        <taxon>Metazoa</taxon>
        <taxon>Echinodermata</taxon>
        <taxon>Eleutherozoa</taxon>
        <taxon>Echinozoa</taxon>
        <taxon>Holothuroidea</taxon>
        <taxon>Aspidochirotacea</taxon>
        <taxon>Aspidochirotida</taxon>
        <taxon>Holothuriidae</taxon>
        <taxon>Holothuria</taxon>
    </lineage>
</organism>
<dbReference type="EMBL" id="JAIZAY010000005">
    <property type="protein sequence ID" value="KAJ8041440.1"/>
    <property type="molecule type" value="Genomic_DNA"/>
</dbReference>
<comment type="cofactor">
    <cofactor evidence="1">
        <name>FMN</name>
        <dbReference type="ChEBI" id="CHEBI:58210"/>
    </cofactor>
</comment>
<feature type="binding site" evidence="8">
    <location>
        <begin position="313"/>
        <end position="314"/>
    </location>
    <ligand>
        <name>FMN</name>
        <dbReference type="ChEBI" id="CHEBI:58210"/>
    </ligand>
</feature>
<dbReference type="OrthoDB" id="25826at2759"/>
<feature type="binding site" evidence="8">
    <location>
        <position position="234"/>
    </location>
    <ligand>
        <name>FMN</name>
        <dbReference type="ChEBI" id="CHEBI:58210"/>
    </ligand>
</feature>
<dbReference type="PANTHER" id="PTHR10578:SF149">
    <property type="entry name" value="2-HYDROXYACID OXIDASE 2"/>
    <property type="match status" value="1"/>
</dbReference>
<feature type="binding site" evidence="8">
    <location>
        <position position="27"/>
    </location>
    <ligand>
        <name>glyoxylate</name>
        <dbReference type="ChEBI" id="CHEBI:36655"/>
    </ligand>
</feature>
<evidence type="ECO:0000256" key="2">
    <source>
        <dbReference type="ARBA" id="ARBA00013087"/>
    </source>
</evidence>
<dbReference type="Proteomes" id="UP001152320">
    <property type="component" value="Chromosome 5"/>
</dbReference>
<feature type="binding site" evidence="8">
    <location>
        <position position="134"/>
    </location>
    <ligand>
        <name>glyoxylate</name>
        <dbReference type="ChEBI" id="CHEBI:36655"/>
    </ligand>
</feature>
<feature type="binding site" evidence="8">
    <location>
        <position position="169"/>
    </location>
    <ligand>
        <name>glyoxylate</name>
        <dbReference type="ChEBI" id="CHEBI:36655"/>
    </ligand>
</feature>
<dbReference type="FunFam" id="3.20.20.70:FF:000056">
    <property type="entry name" value="hydroxyacid oxidase 2"/>
    <property type="match status" value="1"/>
</dbReference>
<accession>A0A9Q1CAL3</accession>
<keyword evidence="3" id="KW-0560">Oxidoreductase</keyword>
<dbReference type="InterPro" id="IPR000262">
    <property type="entry name" value="FMN-dep_DH"/>
</dbReference>
<feature type="binding site" evidence="8">
    <location>
        <position position="261"/>
    </location>
    <ligand>
        <name>glyoxylate</name>
        <dbReference type="ChEBI" id="CHEBI:36655"/>
    </ligand>
</feature>
<dbReference type="Gene3D" id="3.20.20.70">
    <property type="entry name" value="Aldolase class I"/>
    <property type="match status" value="1"/>
</dbReference>
<evidence type="ECO:0000256" key="3">
    <source>
        <dbReference type="ARBA" id="ARBA00023002"/>
    </source>
</evidence>
<feature type="binding site" evidence="8">
    <location>
        <position position="258"/>
    </location>
    <ligand>
        <name>FMN</name>
        <dbReference type="ChEBI" id="CHEBI:58210"/>
    </ligand>
</feature>
<gene>
    <name evidence="10" type="ORF">HOLleu_12251</name>
</gene>
<dbReference type="GO" id="GO:0001561">
    <property type="term" value="P:fatty acid alpha-oxidation"/>
    <property type="evidence" value="ECO:0007669"/>
    <property type="project" value="TreeGrafter"/>
</dbReference>
<dbReference type="InterPro" id="IPR037396">
    <property type="entry name" value="FMN_HAD"/>
</dbReference>
<feature type="binding site" evidence="8">
    <location>
        <begin position="290"/>
        <end position="294"/>
    </location>
    <ligand>
        <name>FMN</name>
        <dbReference type="ChEBI" id="CHEBI:58210"/>
    </ligand>
</feature>
<comment type="caution">
    <text evidence="10">The sequence shown here is derived from an EMBL/GenBank/DDBJ whole genome shotgun (WGS) entry which is preliminary data.</text>
</comment>
<proteinExistence type="inferred from homology"/>
<evidence type="ECO:0000313" key="11">
    <source>
        <dbReference type="Proteomes" id="UP001152320"/>
    </source>
</evidence>
<evidence type="ECO:0000256" key="7">
    <source>
        <dbReference type="PIRSR" id="PIRSR000138-1"/>
    </source>
</evidence>
<dbReference type="InterPro" id="IPR013785">
    <property type="entry name" value="Aldolase_TIM"/>
</dbReference>
<feature type="domain" description="FMN hydroxy acid dehydrogenase" evidence="9">
    <location>
        <begin position="1"/>
        <end position="364"/>
    </location>
</feature>
<keyword evidence="8" id="KW-0288">FMN</keyword>